<dbReference type="InterPro" id="IPR010982">
    <property type="entry name" value="Lambda_DNA-bd_dom_sf"/>
</dbReference>
<organism evidence="3 4">
    <name type="scientific">Nonomuraea pusilla</name>
    <dbReference type="NCBI Taxonomy" id="46177"/>
    <lineage>
        <taxon>Bacteria</taxon>
        <taxon>Bacillati</taxon>
        <taxon>Actinomycetota</taxon>
        <taxon>Actinomycetes</taxon>
        <taxon>Streptosporangiales</taxon>
        <taxon>Streptosporangiaceae</taxon>
        <taxon>Nonomuraea</taxon>
    </lineage>
</organism>
<dbReference type="Proteomes" id="UP000198953">
    <property type="component" value="Unassembled WGS sequence"/>
</dbReference>
<keyword evidence="4" id="KW-1185">Reference proteome</keyword>
<reference evidence="3 4" key="1">
    <citation type="submission" date="2016-10" db="EMBL/GenBank/DDBJ databases">
        <authorList>
            <person name="de Groot N.N."/>
        </authorList>
    </citation>
    <scope>NUCLEOTIDE SEQUENCE [LARGE SCALE GENOMIC DNA]</scope>
    <source>
        <strain evidence="3 4">DSM 43357</strain>
    </source>
</reference>
<protein>
    <submittedName>
        <fullName evidence="3">Helix-turn-helix</fullName>
    </submittedName>
</protein>
<proteinExistence type="predicted"/>
<dbReference type="SUPFAM" id="SSF47413">
    <property type="entry name" value="lambda repressor-like DNA-binding domains"/>
    <property type="match status" value="1"/>
</dbReference>
<dbReference type="RefSeq" id="WP_091104461.1">
    <property type="nucleotide sequence ID" value="NZ_FOBF01000020.1"/>
</dbReference>
<sequence>MVSSAAVPAAVSPVPSSSAVQSPVEGALQPAPPDVAFWTRRGALLFTQARHAAGMNQRALAGVSGTSRTTLSAYEHGRKSPTLETAGRILDAAGFRLVLEPKVEFRAEPGDDGRAFHVPGSLPRQPVARALGVLRFQGQVYDLGDRARRREAYAALLRDGGPDELAAHVDGVLLVELWDELRLPPRIRAAWAPLVEGARRGAEDGGLDADGAGAGAAEAGCGVTEESGVGN</sequence>
<dbReference type="SMART" id="SM00530">
    <property type="entry name" value="HTH_XRE"/>
    <property type="match status" value="1"/>
</dbReference>
<dbReference type="GO" id="GO:0003677">
    <property type="term" value="F:DNA binding"/>
    <property type="evidence" value="ECO:0007669"/>
    <property type="project" value="InterPro"/>
</dbReference>
<feature type="region of interest" description="Disordered" evidence="1">
    <location>
        <begin position="206"/>
        <end position="231"/>
    </location>
</feature>
<dbReference type="EMBL" id="FOBF01000020">
    <property type="protein sequence ID" value="SEN00723.1"/>
    <property type="molecule type" value="Genomic_DNA"/>
</dbReference>
<gene>
    <name evidence="3" type="ORF">SAMN05660976_06615</name>
</gene>
<feature type="domain" description="HTH cro/C1-type" evidence="2">
    <location>
        <begin position="48"/>
        <end position="92"/>
    </location>
</feature>
<evidence type="ECO:0000313" key="3">
    <source>
        <dbReference type="EMBL" id="SEN00723.1"/>
    </source>
</evidence>
<dbReference type="AlphaFoldDB" id="A0A1H8D070"/>
<dbReference type="OrthoDB" id="9803128at2"/>
<evidence type="ECO:0000256" key="1">
    <source>
        <dbReference type="SAM" id="MobiDB-lite"/>
    </source>
</evidence>
<dbReference type="PROSITE" id="PS50943">
    <property type="entry name" value="HTH_CROC1"/>
    <property type="match status" value="1"/>
</dbReference>
<name>A0A1H8D070_9ACTN</name>
<dbReference type="Pfam" id="PF01381">
    <property type="entry name" value="HTH_3"/>
    <property type="match status" value="1"/>
</dbReference>
<evidence type="ECO:0000313" key="4">
    <source>
        <dbReference type="Proteomes" id="UP000198953"/>
    </source>
</evidence>
<accession>A0A1H8D070</accession>
<evidence type="ECO:0000259" key="2">
    <source>
        <dbReference type="PROSITE" id="PS50943"/>
    </source>
</evidence>
<dbReference type="InterPro" id="IPR001387">
    <property type="entry name" value="Cro/C1-type_HTH"/>
</dbReference>
<dbReference type="STRING" id="46177.SAMN05660976_06615"/>
<feature type="compositionally biased region" description="Low complexity" evidence="1">
    <location>
        <begin position="209"/>
        <end position="220"/>
    </location>
</feature>
<dbReference type="Gene3D" id="1.10.260.40">
    <property type="entry name" value="lambda repressor-like DNA-binding domains"/>
    <property type="match status" value="1"/>
</dbReference>
<dbReference type="CDD" id="cd00093">
    <property type="entry name" value="HTH_XRE"/>
    <property type="match status" value="1"/>
</dbReference>